<keyword evidence="3 9" id="KW-0479">Metal-binding</keyword>
<dbReference type="InterPro" id="IPR004464">
    <property type="entry name" value="FBPase_class-2/SBPase"/>
</dbReference>
<dbReference type="EMBL" id="CP158367">
    <property type="protein sequence ID" value="XBX74818.1"/>
    <property type="molecule type" value="Genomic_DNA"/>
</dbReference>
<feature type="binding site" evidence="10">
    <location>
        <position position="210"/>
    </location>
    <ligand>
        <name>substrate</name>
    </ligand>
</feature>
<keyword evidence="6 8" id="KW-0119">Carbohydrate metabolism</keyword>
<name>A0AAU7VM08_9FIRM</name>
<reference evidence="11" key="2">
    <citation type="submission" date="2024-06" db="EMBL/GenBank/DDBJ databases">
        <authorList>
            <person name="Petrova K.O."/>
            <person name="Toshchakov S.V."/>
            <person name="Boltjanskaja Y.V."/>
            <person name="Kevbrin V."/>
        </authorList>
    </citation>
    <scope>NUCLEOTIDE SEQUENCE</scope>
    <source>
        <strain evidence="11">Z-910T</strain>
    </source>
</reference>
<dbReference type="FunFam" id="3.40.190.90:FF:000001">
    <property type="entry name" value="Fructose-1,6-bisphosphatase"/>
    <property type="match status" value="1"/>
</dbReference>
<feature type="binding site" evidence="10">
    <location>
        <begin position="186"/>
        <end position="188"/>
    </location>
    <ligand>
        <name>substrate</name>
    </ligand>
</feature>
<dbReference type="SUPFAM" id="SSF56655">
    <property type="entry name" value="Carbohydrate phosphatase"/>
    <property type="match status" value="1"/>
</dbReference>
<dbReference type="GO" id="GO:0046872">
    <property type="term" value="F:metal ion binding"/>
    <property type="evidence" value="ECO:0007669"/>
    <property type="project" value="UniProtKB-KW"/>
</dbReference>
<feature type="binding site" evidence="9">
    <location>
        <position position="33"/>
    </location>
    <ligand>
        <name>Mn(2+)</name>
        <dbReference type="ChEBI" id="CHEBI:29035"/>
        <label>1</label>
    </ligand>
</feature>
<evidence type="ECO:0000256" key="1">
    <source>
        <dbReference type="ARBA" id="ARBA00001273"/>
    </source>
</evidence>
<evidence type="ECO:0000313" key="11">
    <source>
        <dbReference type="EMBL" id="XBX74818.1"/>
    </source>
</evidence>
<feature type="binding site" evidence="9">
    <location>
        <position position="213"/>
    </location>
    <ligand>
        <name>Mn(2+)</name>
        <dbReference type="ChEBI" id="CHEBI:29035"/>
        <label>2</label>
    </ligand>
</feature>
<accession>A0AAU7VM08</accession>
<dbReference type="GO" id="GO:0005829">
    <property type="term" value="C:cytosol"/>
    <property type="evidence" value="ECO:0007669"/>
    <property type="project" value="TreeGrafter"/>
</dbReference>
<dbReference type="NCBIfam" id="TIGR00330">
    <property type="entry name" value="glpX"/>
    <property type="match status" value="1"/>
</dbReference>
<dbReference type="AlphaFoldDB" id="A0AAU7VM08"/>
<evidence type="ECO:0000256" key="9">
    <source>
        <dbReference type="PIRSR" id="PIRSR004532-1"/>
    </source>
</evidence>
<comment type="pathway">
    <text evidence="7">Carbohydrate biosynthesis.</text>
</comment>
<gene>
    <name evidence="11" type="primary">glpX</name>
    <name evidence="11" type="ORF">PRVXT_002878</name>
</gene>
<dbReference type="PANTHER" id="PTHR30447:SF0">
    <property type="entry name" value="FRUCTOSE-1,6-BISPHOSPHATASE 1 CLASS 2-RELATED"/>
    <property type="match status" value="1"/>
</dbReference>
<evidence type="ECO:0000256" key="2">
    <source>
        <dbReference type="ARBA" id="ARBA00008989"/>
    </source>
</evidence>
<dbReference type="CDD" id="cd01516">
    <property type="entry name" value="FBPase_glpX"/>
    <property type="match status" value="1"/>
</dbReference>
<dbReference type="PANTHER" id="PTHR30447">
    <property type="entry name" value="FRUCTOSE-1,6-BISPHOSPHATASE CLASS 2"/>
    <property type="match status" value="1"/>
</dbReference>
<keyword evidence="4 11" id="KW-0378">Hydrolase</keyword>
<dbReference type="Gene3D" id="3.30.540.10">
    <property type="entry name" value="Fructose-1,6-Bisphosphatase, subunit A, domain 1"/>
    <property type="match status" value="1"/>
</dbReference>
<evidence type="ECO:0000256" key="7">
    <source>
        <dbReference type="ARBA" id="ARBA00024331"/>
    </source>
</evidence>
<evidence type="ECO:0000256" key="3">
    <source>
        <dbReference type="ARBA" id="ARBA00022723"/>
    </source>
</evidence>
<feature type="binding site" evidence="10">
    <location>
        <begin position="88"/>
        <end position="90"/>
    </location>
    <ligand>
        <name>substrate</name>
    </ligand>
</feature>
<protein>
    <recommendedName>
        <fullName evidence="8">Fructose-1,6-bisphosphatase</fullName>
    </recommendedName>
</protein>
<evidence type="ECO:0000256" key="10">
    <source>
        <dbReference type="PIRSR" id="PIRSR004532-2"/>
    </source>
</evidence>
<feature type="binding site" evidence="10">
    <location>
        <begin position="164"/>
        <end position="166"/>
    </location>
    <ligand>
        <name>substrate</name>
    </ligand>
</feature>
<comment type="similarity">
    <text evidence="2 8">Belongs to the FBPase class 2 family.</text>
</comment>
<evidence type="ECO:0000256" key="8">
    <source>
        <dbReference type="PIRNR" id="PIRNR004532"/>
    </source>
</evidence>
<evidence type="ECO:0000256" key="4">
    <source>
        <dbReference type="ARBA" id="ARBA00022801"/>
    </source>
</evidence>
<keyword evidence="5 9" id="KW-0464">Manganese</keyword>
<proteinExistence type="inferred from homology"/>
<feature type="binding site" evidence="9">
    <location>
        <position position="85"/>
    </location>
    <ligand>
        <name>Mn(2+)</name>
        <dbReference type="ChEBI" id="CHEBI:29035"/>
        <label>2</label>
    </ligand>
</feature>
<dbReference type="PIRSF" id="PIRSF004532">
    <property type="entry name" value="GlpX"/>
    <property type="match status" value="1"/>
</dbReference>
<dbReference type="RefSeq" id="WP_350343567.1">
    <property type="nucleotide sequence ID" value="NZ_CP158367.1"/>
</dbReference>
<evidence type="ECO:0000256" key="6">
    <source>
        <dbReference type="ARBA" id="ARBA00023277"/>
    </source>
</evidence>
<dbReference type="GO" id="GO:0006094">
    <property type="term" value="P:gluconeogenesis"/>
    <property type="evidence" value="ECO:0007669"/>
    <property type="project" value="InterPro"/>
</dbReference>
<feature type="binding site" evidence="10">
    <location>
        <position position="119"/>
    </location>
    <ligand>
        <name>substrate</name>
    </ligand>
</feature>
<dbReference type="Gene3D" id="3.40.190.90">
    <property type="match status" value="1"/>
</dbReference>
<feature type="binding site" evidence="9">
    <location>
        <position position="88"/>
    </location>
    <ligand>
        <name>Mn(2+)</name>
        <dbReference type="ChEBI" id="CHEBI:29035"/>
        <label>2</label>
    </ligand>
</feature>
<dbReference type="GO" id="GO:0030388">
    <property type="term" value="P:fructose 1,6-bisphosphate metabolic process"/>
    <property type="evidence" value="ECO:0007669"/>
    <property type="project" value="TreeGrafter"/>
</dbReference>
<organism evidence="11">
    <name type="scientific">Proteinivorax tanatarense</name>
    <dbReference type="NCBI Taxonomy" id="1260629"/>
    <lineage>
        <taxon>Bacteria</taxon>
        <taxon>Bacillati</taxon>
        <taxon>Bacillota</taxon>
        <taxon>Clostridia</taxon>
        <taxon>Eubacteriales</taxon>
        <taxon>Proteinivoracaceae</taxon>
        <taxon>Proteinivorax</taxon>
    </lineage>
</organism>
<feature type="binding site" evidence="9">
    <location>
        <position position="57"/>
    </location>
    <ligand>
        <name>Mn(2+)</name>
        <dbReference type="ChEBI" id="CHEBI:29035"/>
        <label>1</label>
    </ligand>
</feature>
<dbReference type="Pfam" id="PF03320">
    <property type="entry name" value="FBPase_glpX"/>
    <property type="match status" value="1"/>
</dbReference>
<dbReference type="GO" id="GO:0006071">
    <property type="term" value="P:glycerol metabolic process"/>
    <property type="evidence" value="ECO:0007669"/>
    <property type="project" value="InterPro"/>
</dbReference>
<reference evidence="11" key="1">
    <citation type="journal article" date="2013" name="Extremophiles">
        <title>Proteinivorax tanatarense gen. nov., sp. nov., an anaerobic, haloalkaliphilic, proteolytic bacterium isolated from a decaying algal bloom, and proposal of Proteinivoraceae fam. nov.</title>
        <authorList>
            <person name="Kevbrin V."/>
            <person name="Boltyanskaya Y."/>
            <person name="Zhilina T."/>
            <person name="Kolganova T."/>
            <person name="Lavrentjeva E."/>
            <person name="Kuznetsov B."/>
        </authorList>
    </citation>
    <scope>NUCLEOTIDE SEQUENCE</scope>
    <source>
        <strain evidence="11">Z-910T</strain>
    </source>
</reference>
<comment type="catalytic activity">
    <reaction evidence="1">
        <text>beta-D-fructose 1,6-bisphosphate + H2O = beta-D-fructose 6-phosphate + phosphate</text>
        <dbReference type="Rhea" id="RHEA:11064"/>
        <dbReference type="ChEBI" id="CHEBI:15377"/>
        <dbReference type="ChEBI" id="CHEBI:32966"/>
        <dbReference type="ChEBI" id="CHEBI:43474"/>
        <dbReference type="ChEBI" id="CHEBI:57634"/>
        <dbReference type="EC" id="3.1.3.11"/>
    </reaction>
</comment>
<dbReference type="GO" id="GO:0042132">
    <property type="term" value="F:fructose 1,6-bisphosphate 1-phosphatase activity"/>
    <property type="evidence" value="ECO:0007669"/>
    <property type="project" value="UniProtKB-EC"/>
</dbReference>
<evidence type="ECO:0000256" key="5">
    <source>
        <dbReference type="ARBA" id="ARBA00023211"/>
    </source>
</evidence>
<comment type="cofactor">
    <cofactor evidence="9">
        <name>Mn(2+)</name>
        <dbReference type="ChEBI" id="CHEBI:29035"/>
    </cofactor>
</comment>
<sequence>MDRELALEFVRTTEAAALASAPFMGRGDKEGTDNAAVVAMRNAFDNVDISGTVVIGEGEIDDAPMLYIGEKVGGGKDPQVDIAVDPVEGTTIVSKGQPNGIAVLAAASKGSFLHAPDMYMDKIAVGPKAKGVIDLNLSIEENIRRTSQAIGKNIQDMTIAILDKPRHKEKIAKIRSLGCRIKIFPDGDVAMAIATATEDNTVDLMTGIGGAPEGVIAAAALKCIGGDFQARLKPRDRDEVKRAADMGINEIDKKLTIDELAKGDDIFFAATGITGGDFLEGVRFKGNTASTHSLVMRAKTGTVRYIKAIHRLK</sequence>